<name>A0A6G4XU21_9ACTN</name>
<dbReference type="GO" id="GO:0006793">
    <property type="term" value="P:phosphorus metabolic process"/>
    <property type="evidence" value="ECO:0007669"/>
    <property type="project" value="UniProtKB-ARBA"/>
</dbReference>
<reference evidence="9 10" key="1">
    <citation type="submission" date="2020-02" db="EMBL/GenBank/DDBJ databases">
        <title>Whole-genome analyses of novel actinobacteria.</title>
        <authorList>
            <person name="Sahin N."/>
            <person name="Tokatli A."/>
        </authorList>
    </citation>
    <scope>NUCLEOTIDE SEQUENCE [LARGE SCALE GENOMIC DNA]</scope>
    <source>
        <strain evidence="9 10">YC504</strain>
    </source>
</reference>
<dbReference type="PANTHER" id="PTHR43856:SF1">
    <property type="entry name" value="MITOCHONDRIAL CARDIOLIPIN HYDROLASE"/>
    <property type="match status" value="1"/>
</dbReference>
<keyword evidence="5" id="KW-0442">Lipid degradation</keyword>
<evidence type="ECO:0000259" key="8">
    <source>
        <dbReference type="PROSITE" id="PS50035"/>
    </source>
</evidence>
<evidence type="ECO:0000256" key="5">
    <source>
        <dbReference type="ARBA" id="ARBA00022963"/>
    </source>
</evidence>
<dbReference type="EC" id="3.1.4.4" evidence="3"/>
<dbReference type="SMART" id="SM00155">
    <property type="entry name" value="PLDc"/>
    <property type="match status" value="2"/>
</dbReference>
<dbReference type="InterPro" id="IPR025202">
    <property type="entry name" value="PLD-like_dom"/>
</dbReference>
<dbReference type="AlphaFoldDB" id="A0A6G4XU21"/>
<feature type="signal peptide" evidence="7">
    <location>
        <begin position="1"/>
        <end position="27"/>
    </location>
</feature>
<comment type="similarity">
    <text evidence="2">Belongs to the phospholipase D family.</text>
</comment>
<evidence type="ECO:0000256" key="7">
    <source>
        <dbReference type="SAM" id="SignalP"/>
    </source>
</evidence>
<comment type="catalytic activity">
    <reaction evidence="1">
        <text>a 1,2-diacyl-sn-glycero-3-phosphocholine + H2O = a 1,2-diacyl-sn-glycero-3-phosphate + choline + H(+)</text>
        <dbReference type="Rhea" id="RHEA:14445"/>
        <dbReference type="ChEBI" id="CHEBI:15354"/>
        <dbReference type="ChEBI" id="CHEBI:15377"/>
        <dbReference type="ChEBI" id="CHEBI:15378"/>
        <dbReference type="ChEBI" id="CHEBI:57643"/>
        <dbReference type="ChEBI" id="CHEBI:58608"/>
        <dbReference type="EC" id="3.1.4.4"/>
    </reaction>
</comment>
<dbReference type="InterPro" id="IPR051406">
    <property type="entry name" value="PLD_domain"/>
</dbReference>
<keyword evidence="4" id="KW-0378">Hydrolase</keyword>
<dbReference type="GO" id="GO:0004630">
    <property type="term" value="F:phospholipase D activity"/>
    <property type="evidence" value="ECO:0007669"/>
    <property type="project" value="UniProtKB-EC"/>
</dbReference>
<dbReference type="InterPro" id="IPR001736">
    <property type="entry name" value="PLipase_D/transphosphatidylase"/>
</dbReference>
<dbReference type="SUPFAM" id="SSF56024">
    <property type="entry name" value="Phospholipase D/nuclease"/>
    <property type="match status" value="2"/>
</dbReference>
<dbReference type="RefSeq" id="WP_165335733.1">
    <property type="nucleotide sequence ID" value="NZ_JAAKZW010000207.1"/>
</dbReference>
<evidence type="ECO:0000256" key="2">
    <source>
        <dbReference type="ARBA" id="ARBA00008664"/>
    </source>
</evidence>
<dbReference type="Proteomes" id="UP000481109">
    <property type="component" value="Unassembled WGS sequence"/>
</dbReference>
<comment type="caution">
    <text evidence="9">The sequence shown here is derived from an EMBL/GenBank/DDBJ whole genome shotgun (WGS) entry which is preliminary data.</text>
</comment>
<evidence type="ECO:0000313" key="9">
    <source>
        <dbReference type="EMBL" id="NGO80307.1"/>
    </source>
</evidence>
<protein>
    <recommendedName>
        <fullName evidence="3">phospholipase D</fullName>
        <ecNumber evidence="3">3.1.4.4</ecNumber>
    </recommendedName>
</protein>
<evidence type="ECO:0000256" key="4">
    <source>
        <dbReference type="ARBA" id="ARBA00022801"/>
    </source>
</evidence>
<evidence type="ECO:0000256" key="3">
    <source>
        <dbReference type="ARBA" id="ARBA00012027"/>
    </source>
</evidence>
<evidence type="ECO:0000313" key="10">
    <source>
        <dbReference type="Proteomes" id="UP000481109"/>
    </source>
</evidence>
<keyword evidence="10" id="KW-1185">Reference proteome</keyword>
<dbReference type="Gene3D" id="3.30.870.10">
    <property type="entry name" value="Endonuclease Chain A"/>
    <property type="match status" value="2"/>
</dbReference>
<sequence length="436" mass="46876">MSRAAWSKGGSALALSVTLLFTTGIQAGAEADRSADAPAAGGAAAVEASGPIFNNPLGTEAQQKAIRSKLLQYITTSPSGASIKVALYHFWDEEVARALADAHSQRGVSVQLVLDETTVSARPADPTYGILKTALGTDRAQSSFVSLCPAGKSCLGRPEFGKSINHNKFWLFSQVDGASDVVVQTSSNMSQSSYRAFWNDAFVVTSNTGLFGAYTTYFKKLVGKDWANWKYTSAPWSPYKVYLFPYYPGTGNSTDTIWNTLDNVTCNYTDTNGTARHTKIRVGMFKLTRQGVADKLIALKKSGCSVELVYSETDSADSSATGIPGTWETLHSATGFSPVCYYDDHDGNPATSQRIMHSKYLLIDGKYDGAVNKVVWTGSHNYTGPALRENDEALLKVDDSAVHDAYVSNFNTVKAAAFPGTDDDVDACKGVVTQPE</sequence>
<feature type="chain" id="PRO_5039387203" description="phospholipase D" evidence="7">
    <location>
        <begin position="28"/>
        <end position="436"/>
    </location>
</feature>
<proteinExistence type="inferred from homology"/>
<dbReference type="EMBL" id="JAAKZW010000207">
    <property type="protein sequence ID" value="NGO80307.1"/>
    <property type="molecule type" value="Genomic_DNA"/>
</dbReference>
<keyword evidence="6" id="KW-0443">Lipid metabolism</keyword>
<evidence type="ECO:0000256" key="6">
    <source>
        <dbReference type="ARBA" id="ARBA00023098"/>
    </source>
</evidence>
<dbReference type="PANTHER" id="PTHR43856">
    <property type="entry name" value="CARDIOLIPIN HYDROLASE"/>
    <property type="match status" value="1"/>
</dbReference>
<keyword evidence="7" id="KW-0732">Signal</keyword>
<dbReference type="Pfam" id="PF13091">
    <property type="entry name" value="PLDc_2"/>
    <property type="match status" value="2"/>
</dbReference>
<accession>A0A6G4XU21</accession>
<feature type="domain" description="PLD phosphodiesterase" evidence="8">
    <location>
        <begin position="352"/>
        <end position="386"/>
    </location>
</feature>
<organism evidence="9 10">
    <name type="scientific">Streptomyces mesophilus</name>
    <dbReference type="NCBI Taxonomy" id="1775132"/>
    <lineage>
        <taxon>Bacteria</taxon>
        <taxon>Bacillati</taxon>
        <taxon>Actinomycetota</taxon>
        <taxon>Actinomycetes</taxon>
        <taxon>Kitasatosporales</taxon>
        <taxon>Streptomycetaceae</taxon>
        <taxon>Streptomyces</taxon>
    </lineage>
</organism>
<dbReference type="GO" id="GO:0016042">
    <property type="term" value="P:lipid catabolic process"/>
    <property type="evidence" value="ECO:0007669"/>
    <property type="project" value="UniProtKB-KW"/>
</dbReference>
<gene>
    <name evidence="9" type="ORF">G6045_32305</name>
</gene>
<dbReference type="PROSITE" id="PS50035">
    <property type="entry name" value="PLD"/>
    <property type="match status" value="1"/>
</dbReference>
<dbReference type="GO" id="GO:0016891">
    <property type="term" value="F:RNA endonuclease activity producing 5'-phosphomonoesters, hydrolytic mechanism"/>
    <property type="evidence" value="ECO:0007669"/>
    <property type="project" value="TreeGrafter"/>
</dbReference>
<evidence type="ECO:0000256" key="1">
    <source>
        <dbReference type="ARBA" id="ARBA00000798"/>
    </source>
</evidence>